<reference evidence="1" key="1">
    <citation type="submission" date="2019-11" db="EMBL/GenBank/DDBJ databases">
        <authorList>
            <person name="Liu Y."/>
            <person name="Hou J."/>
            <person name="Li T.-Q."/>
            <person name="Guan C.-H."/>
            <person name="Wu X."/>
            <person name="Wu H.-Z."/>
            <person name="Ling F."/>
            <person name="Zhang R."/>
            <person name="Shi X.-G."/>
            <person name="Ren J.-P."/>
            <person name="Chen E.-F."/>
            <person name="Sun J.-M."/>
        </authorList>
    </citation>
    <scope>NUCLEOTIDE SEQUENCE</scope>
    <source>
        <strain evidence="1">Adult_tree_wgs_1</strain>
        <tissue evidence="1">Leaves</tissue>
    </source>
</reference>
<organism evidence="1 2">
    <name type="scientific">Rhododendron simsii</name>
    <name type="common">Sims's rhododendron</name>
    <dbReference type="NCBI Taxonomy" id="118357"/>
    <lineage>
        <taxon>Eukaryota</taxon>
        <taxon>Viridiplantae</taxon>
        <taxon>Streptophyta</taxon>
        <taxon>Embryophyta</taxon>
        <taxon>Tracheophyta</taxon>
        <taxon>Spermatophyta</taxon>
        <taxon>Magnoliopsida</taxon>
        <taxon>eudicotyledons</taxon>
        <taxon>Gunneridae</taxon>
        <taxon>Pentapetalae</taxon>
        <taxon>asterids</taxon>
        <taxon>Ericales</taxon>
        <taxon>Ericaceae</taxon>
        <taxon>Ericoideae</taxon>
        <taxon>Rhodoreae</taxon>
        <taxon>Rhododendron</taxon>
    </lineage>
</organism>
<evidence type="ECO:0000313" key="2">
    <source>
        <dbReference type="Proteomes" id="UP000626092"/>
    </source>
</evidence>
<dbReference type="AlphaFoldDB" id="A0A834HQ48"/>
<dbReference type="Proteomes" id="UP000626092">
    <property type="component" value="Unassembled WGS sequence"/>
</dbReference>
<comment type="caution">
    <text evidence="1">The sequence shown here is derived from an EMBL/GenBank/DDBJ whole genome shotgun (WGS) entry which is preliminary data.</text>
</comment>
<keyword evidence="2" id="KW-1185">Reference proteome</keyword>
<evidence type="ECO:0000313" key="1">
    <source>
        <dbReference type="EMBL" id="KAF7154539.1"/>
    </source>
</evidence>
<dbReference type="EMBL" id="WJXA01000001">
    <property type="protein sequence ID" value="KAF7154539.1"/>
    <property type="molecule type" value="Genomic_DNA"/>
</dbReference>
<gene>
    <name evidence="1" type="ORF">RHSIM_Rhsim01G0034700</name>
</gene>
<protein>
    <submittedName>
        <fullName evidence="1">Uncharacterized protein</fullName>
    </submittedName>
</protein>
<proteinExistence type="predicted"/>
<sequence length="106" mass="11868">MERSLPSLATEIGCRARGGCLRTRCFLQLQMRMGPWSDVGTAKSELVRDPSRCHQSIYFALTLGGITSTVLPHGVNILLRVYFADKFAWELSNNILLRLVANEQLS</sequence>
<name>A0A834HQ48_RHOSS</name>
<accession>A0A834HQ48</accession>